<comment type="caution">
    <text evidence="2">The sequence shown here is derived from an EMBL/GenBank/DDBJ whole genome shotgun (WGS) entry which is preliminary data.</text>
</comment>
<gene>
    <name evidence="2" type="ORF">NCI00_27705</name>
</gene>
<evidence type="ECO:0000313" key="2">
    <source>
        <dbReference type="EMBL" id="MCP1386258.1"/>
    </source>
</evidence>
<organism evidence="2 3">
    <name type="scientific">Runella salmonicolor</name>
    <dbReference type="NCBI Taxonomy" id="2950278"/>
    <lineage>
        <taxon>Bacteria</taxon>
        <taxon>Pseudomonadati</taxon>
        <taxon>Bacteroidota</taxon>
        <taxon>Cytophagia</taxon>
        <taxon>Cytophagales</taxon>
        <taxon>Spirosomataceae</taxon>
        <taxon>Runella</taxon>
    </lineage>
</organism>
<evidence type="ECO:0000313" key="3">
    <source>
        <dbReference type="Proteomes" id="UP001204772"/>
    </source>
</evidence>
<proteinExistence type="predicted"/>
<keyword evidence="1" id="KW-1133">Transmembrane helix</keyword>
<accession>A0ABT1FWW3</accession>
<reference evidence="2 3" key="1">
    <citation type="submission" date="2022-06" db="EMBL/GenBank/DDBJ databases">
        <title>Runella sp. S5 genome sequencing.</title>
        <authorList>
            <person name="Park S."/>
        </authorList>
    </citation>
    <scope>NUCLEOTIDE SEQUENCE [LARGE SCALE GENOMIC DNA]</scope>
    <source>
        <strain evidence="2 3">S5</strain>
    </source>
</reference>
<evidence type="ECO:0000256" key="1">
    <source>
        <dbReference type="SAM" id="Phobius"/>
    </source>
</evidence>
<dbReference type="EMBL" id="JAMZEL010000020">
    <property type="protein sequence ID" value="MCP1386258.1"/>
    <property type="molecule type" value="Genomic_DNA"/>
</dbReference>
<sequence length="157" mass="17732">MKSQNTFSLIIFAVLTVILILVGLALGWLSRSEGGIAMATQTLRIDSLDTKRQLIEVRADSLMALFQRLQQTNKDVFFVENGGKTIEVQCASGRETAFNRLFLNDESLSSFSKVKNNGLIIELDSYQFAIKKYEQEEIDYVRLPAEMVQSMLLSIEN</sequence>
<protein>
    <recommendedName>
        <fullName evidence="4">DUF4230 domain-containing protein</fullName>
    </recommendedName>
</protein>
<keyword evidence="3" id="KW-1185">Reference proteome</keyword>
<name>A0ABT1FWW3_9BACT</name>
<dbReference type="RefSeq" id="WP_253533001.1">
    <property type="nucleotide sequence ID" value="NZ_JAMZEL010000020.1"/>
</dbReference>
<keyword evidence="1" id="KW-0812">Transmembrane</keyword>
<keyword evidence="1" id="KW-0472">Membrane</keyword>
<feature type="transmembrane region" description="Helical" evidence="1">
    <location>
        <begin position="6"/>
        <end position="29"/>
    </location>
</feature>
<dbReference type="Proteomes" id="UP001204772">
    <property type="component" value="Unassembled WGS sequence"/>
</dbReference>
<evidence type="ECO:0008006" key="4">
    <source>
        <dbReference type="Google" id="ProtNLM"/>
    </source>
</evidence>